<dbReference type="Pfam" id="PF06013">
    <property type="entry name" value="WXG100"/>
    <property type="match status" value="1"/>
</dbReference>
<evidence type="ECO:0000313" key="3">
    <source>
        <dbReference type="Proteomes" id="UP001651690"/>
    </source>
</evidence>
<dbReference type="RefSeq" id="WP_255063319.1">
    <property type="nucleotide sequence ID" value="NZ_JANDBD010000011.1"/>
</dbReference>
<dbReference type="InterPro" id="IPR010310">
    <property type="entry name" value="T7SS_ESAT-6-like"/>
</dbReference>
<evidence type="ECO:0000313" key="2">
    <source>
        <dbReference type="EMBL" id="MCP9275479.1"/>
    </source>
</evidence>
<accession>A0ABT1M8I6</accession>
<dbReference type="EMBL" id="JANDBD010000011">
    <property type="protein sequence ID" value="MCP9275479.1"/>
    <property type="molecule type" value="Genomic_DNA"/>
</dbReference>
<evidence type="ECO:0000256" key="1">
    <source>
        <dbReference type="RuleBase" id="RU362001"/>
    </source>
</evidence>
<dbReference type="Proteomes" id="UP001651690">
    <property type="component" value="Unassembled WGS sequence"/>
</dbReference>
<dbReference type="Gene3D" id="1.10.287.1060">
    <property type="entry name" value="ESAT-6-like"/>
    <property type="match status" value="1"/>
</dbReference>
<gene>
    <name evidence="2" type="ORF">NM203_25135</name>
</gene>
<keyword evidence="3" id="KW-1185">Reference proteome</keyword>
<comment type="similarity">
    <text evidence="1">Belongs to the WXG100 family.</text>
</comment>
<comment type="caution">
    <text evidence="2">The sequence shown here is derived from an EMBL/GenBank/DDBJ whole genome shotgun (WGS) entry which is preliminary data.</text>
</comment>
<dbReference type="NCBIfam" id="TIGR03930">
    <property type="entry name" value="WXG100_ESAT6"/>
    <property type="match status" value="1"/>
</dbReference>
<proteinExistence type="inferred from homology"/>
<sequence length="107" mass="11665">MTTPASGTLTTDFEMMTAVAGRIDVRNDELRAMLRAFMGRMAGVPTTVWGGAAAARFRDVVGRWDAESHTLYTALQRISENIRANERTLREVADSHSHAIAATGNTL</sequence>
<dbReference type="SUPFAM" id="SSF140453">
    <property type="entry name" value="EsxAB dimer-like"/>
    <property type="match status" value="1"/>
</dbReference>
<dbReference type="InterPro" id="IPR036689">
    <property type="entry name" value="ESAT-6-like_sf"/>
</dbReference>
<name>A0ABT1M8I6_9MYCO</name>
<protein>
    <recommendedName>
        <fullName evidence="1">ESAT-6-like protein</fullName>
    </recommendedName>
</protein>
<reference evidence="2 3" key="1">
    <citation type="submission" date="2022-06" db="EMBL/GenBank/DDBJ databases">
        <title>Mycolicibacterium sp. CAU 1645 isolated from seawater.</title>
        <authorList>
            <person name="Kim W."/>
        </authorList>
    </citation>
    <scope>NUCLEOTIDE SEQUENCE [LARGE SCALE GENOMIC DNA]</scope>
    <source>
        <strain evidence="2 3">CAU 1645</strain>
    </source>
</reference>
<organism evidence="2 3">
    <name type="scientific">Mycolicibacterium arenosum</name>
    <dbReference type="NCBI Taxonomy" id="2952157"/>
    <lineage>
        <taxon>Bacteria</taxon>
        <taxon>Bacillati</taxon>
        <taxon>Actinomycetota</taxon>
        <taxon>Actinomycetes</taxon>
        <taxon>Mycobacteriales</taxon>
        <taxon>Mycobacteriaceae</taxon>
        <taxon>Mycolicibacterium</taxon>
    </lineage>
</organism>